<keyword evidence="2" id="KW-0732">Signal</keyword>
<evidence type="ECO:0008006" key="5">
    <source>
        <dbReference type="Google" id="ProtNLM"/>
    </source>
</evidence>
<accession>A0A3S4PZR0</accession>
<dbReference type="GeneID" id="49636343"/>
<feature type="region of interest" description="Disordered" evidence="1">
    <location>
        <begin position="664"/>
        <end position="735"/>
    </location>
</feature>
<proteinExistence type="predicted"/>
<dbReference type="AlphaFoldDB" id="A0A3S4PZR0"/>
<organism evidence="3 4">
    <name type="scientific">Aggregatibacter aphrophilus ATCC 33389</name>
    <dbReference type="NCBI Taxonomy" id="985008"/>
    <lineage>
        <taxon>Bacteria</taxon>
        <taxon>Pseudomonadati</taxon>
        <taxon>Pseudomonadota</taxon>
        <taxon>Gammaproteobacteria</taxon>
        <taxon>Pasteurellales</taxon>
        <taxon>Pasteurellaceae</taxon>
        <taxon>Aggregatibacter</taxon>
    </lineage>
</organism>
<sequence>MSKKRKITLTLAAIIVAIGGGAQFYTNQQVDKVLQKFPYSLDNQLSLKVTETAKNFFSRDLIFSLENHDGKHTDVISTKLTPLPFFIKAESKLSDQLVRQLNKDLNITIDKNTINSKFSPVGDYLQSDVLTEFRDFTNKSQNLSLTLDFNAENKDVNIKTNLSGFNYDKNSKLEQINGQLKLVQVDTNQYDIYNIELNAKSAELGLMNGENSKFQLKNAKYQLDVKKNAEVQQRDLMTKFNSDVLRAANKERTTEESQTIINGLSLNIKQQGVPSAVNFADEFKKLTGENQNIKNAVNFLVAVLTQNQAFNGSLSVKSIEVPKNQKPYFNLNDTTLSLELDNRALSQAAINLQLSVGGVKQTPEEKSKQWEAKGAKVSYQLSGMNLENELAVIPFYLDAFAAKNPPKEDNKELLKLKDRWVKESGGNGSSEITLQSFNYGDVALEALAIKGEAKEEDGQYTGNSTFAFKKLSLPEAQMQLEDFKIEAPLVVKDYAKLAESQFCSGMYGILCSTHLTEETFHKILENQWKDLNLATDNTSLTFNLNTYPATKAYPFKLNVNGTITPQKDSLTQLDVFTKNTKGTINVAFNKTLIDDTNEESLKIKNESPFWQYFRMNVKPEGKLNLIFVEDNDNYTIKLEKNDQGTFINGKTEEQIRQEYLQEIEKESSDDVPEEQVSDAVEAVTPEVNGEQPEMKQETAPETKSDEVKKEAEPETKSDEMKKETVPEIKPGEVKK</sequence>
<dbReference type="RefSeq" id="WP_005703944.1">
    <property type="nucleotide sequence ID" value="NZ_AEWB02000015.1"/>
</dbReference>
<feature type="compositionally biased region" description="Basic and acidic residues" evidence="1">
    <location>
        <begin position="692"/>
        <end position="735"/>
    </location>
</feature>
<dbReference type="OrthoDB" id="5667198at2"/>
<dbReference type="Proteomes" id="UP000272690">
    <property type="component" value="Chromosome"/>
</dbReference>
<evidence type="ECO:0000313" key="4">
    <source>
        <dbReference type="Proteomes" id="UP000272690"/>
    </source>
</evidence>
<evidence type="ECO:0000313" key="3">
    <source>
        <dbReference type="EMBL" id="VEF44365.1"/>
    </source>
</evidence>
<dbReference type="EMBL" id="LR134327">
    <property type="protein sequence ID" value="VEF44365.1"/>
    <property type="molecule type" value="Genomic_DNA"/>
</dbReference>
<reference evidence="3 4" key="1">
    <citation type="submission" date="2018-12" db="EMBL/GenBank/DDBJ databases">
        <authorList>
            <consortium name="Pathogen Informatics"/>
        </authorList>
    </citation>
    <scope>NUCLEOTIDE SEQUENCE [LARGE SCALE GENOMIC DNA]</scope>
    <source>
        <strain evidence="3 4">NCTC5906</strain>
    </source>
</reference>
<name>A0A3S4PZR0_AGGAP</name>
<gene>
    <name evidence="3" type="ORF">NCTC5906_01944</name>
</gene>
<feature type="signal peptide" evidence="2">
    <location>
        <begin position="1"/>
        <end position="22"/>
    </location>
</feature>
<protein>
    <recommendedName>
        <fullName evidence="5">Assembly protein</fullName>
    </recommendedName>
</protein>
<feature type="chain" id="PRO_5018715326" description="Assembly protein" evidence="2">
    <location>
        <begin position="23"/>
        <end position="735"/>
    </location>
</feature>
<evidence type="ECO:0000256" key="2">
    <source>
        <dbReference type="SAM" id="SignalP"/>
    </source>
</evidence>
<evidence type="ECO:0000256" key="1">
    <source>
        <dbReference type="SAM" id="MobiDB-lite"/>
    </source>
</evidence>